<sequence length="174" mass="18773">MDSTGTTDAGERLEVARFIPFAAEQIFAVLTDPMGHVDIDASGMLQDAEGKPVTRAGDSFVVHMDREALGDLPMGRYDVTVTIETFEADRAISWSVLGTVRPGIGHTFGYRLEPVDGGTTVTSVYDWSTASAEWRTSGIFPVVSQAALRGTLGILERVVRRRTADPQQAQAVSV</sequence>
<comment type="caution">
    <text evidence="1">The sequence shown here is derived from an EMBL/GenBank/DDBJ whole genome shotgun (WGS) entry which is preliminary data.</text>
</comment>
<keyword evidence="2" id="KW-1185">Reference proteome</keyword>
<evidence type="ECO:0000313" key="1">
    <source>
        <dbReference type="EMBL" id="NNG40300.1"/>
    </source>
</evidence>
<dbReference type="Proteomes" id="UP000557772">
    <property type="component" value="Unassembled WGS sequence"/>
</dbReference>
<name>A0A849APR1_9MICO</name>
<dbReference type="AlphaFoldDB" id="A0A849APR1"/>
<dbReference type="RefSeq" id="WP_171156430.1">
    <property type="nucleotide sequence ID" value="NZ_JABENB010000002.1"/>
</dbReference>
<dbReference type="InterPro" id="IPR023393">
    <property type="entry name" value="START-like_dom_sf"/>
</dbReference>
<gene>
    <name evidence="1" type="ORF">HJ588_13605</name>
</gene>
<evidence type="ECO:0000313" key="2">
    <source>
        <dbReference type="Proteomes" id="UP000557772"/>
    </source>
</evidence>
<protein>
    <submittedName>
        <fullName evidence="1">Polyketide cyclase</fullName>
    </submittedName>
</protein>
<proteinExistence type="predicted"/>
<dbReference type="SUPFAM" id="SSF55961">
    <property type="entry name" value="Bet v1-like"/>
    <property type="match status" value="1"/>
</dbReference>
<reference evidence="1 2" key="1">
    <citation type="submission" date="2020-05" db="EMBL/GenBank/DDBJ databases">
        <title>Flexivirga sp. ID2601S isolated from air conditioner.</title>
        <authorList>
            <person name="Kim D.H."/>
        </authorList>
    </citation>
    <scope>NUCLEOTIDE SEQUENCE [LARGE SCALE GENOMIC DNA]</scope>
    <source>
        <strain evidence="1 2">ID2601S</strain>
    </source>
</reference>
<dbReference type="EMBL" id="JABENB010000002">
    <property type="protein sequence ID" value="NNG40300.1"/>
    <property type="molecule type" value="Genomic_DNA"/>
</dbReference>
<organism evidence="1 2">
    <name type="scientific">Flexivirga aerilata</name>
    <dbReference type="NCBI Taxonomy" id="1656889"/>
    <lineage>
        <taxon>Bacteria</taxon>
        <taxon>Bacillati</taxon>
        <taxon>Actinomycetota</taxon>
        <taxon>Actinomycetes</taxon>
        <taxon>Micrococcales</taxon>
        <taxon>Dermacoccaceae</taxon>
        <taxon>Flexivirga</taxon>
    </lineage>
</organism>
<accession>A0A849APR1</accession>
<dbReference type="Gene3D" id="3.30.530.20">
    <property type="match status" value="1"/>
</dbReference>